<feature type="transmembrane region" description="Helical" evidence="2">
    <location>
        <begin position="1092"/>
        <end position="1111"/>
    </location>
</feature>
<reference evidence="4 5" key="1">
    <citation type="submission" date="2020-07" db="EMBL/GenBank/DDBJ databases">
        <title>Genomic Encyclopedia of Archaeal and Bacterial Type Strains, Phase II (KMG-II): from individual species to whole genera.</title>
        <authorList>
            <person name="Goeker M."/>
        </authorList>
    </citation>
    <scope>NUCLEOTIDE SEQUENCE [LARGE SCALE GENOMIC DNA]</scope>
    <source>
        <strain evidence="4 5">DSM 21226</strain>
    </source>
</reference>
<dbReference type="Gene3D" id="2.160.20.10">
    <property type="entry name" value="Single-stranded right-handed beta-helix, Pectin lyase-like"/>
    <property type="match status" value="4"/>
</dbReference>
<comment type="caution">
    <text evidence="4">The sequence shown here is derived from an EMBL/GenBank/DDBJ whole genome shotgun (WGS) entry which is preliminary data.</text>
</comment>
<evidence type="ECO:0000256" key="2">
    <source>
        <dbReference type="SAM" id="Phobius"/>
    </source>
</evidence>
<dbReference type="InterPro" id="IPR006626">
    <property type="entry name" value="PbH1"/>
</dbReference>
<keyword evidence="2" id="KW-1133">Transmembrane helix</keyword>
<feature type="domain" description="Right handed beta helix" evidence="3">
    <location>
        <begin position="430"/>
        <end position="582"/>
    </location>
</feature>
<dbReference type="RefSeq" id="WP_179633981.1">
    <property type="nucleotide sequence ID" value="NZ_JACCFH010000001.1"/>
</dbReference>
<evidence type="ECO:0000259" key="3">
    <source>
        <dbReference type="Pfam" id="PF13229"/>
    </source>
</evidence>
<accession>A0A7Y9R1D3</accession>
<dbReference type="InterPro" id="IPR012334">
    <property type="entry name" value="Pectin_lyas_fold"/>
</dbReference>
<gene>
    <name evidence="4" type="ORF">BDD16_002168</name>
</gene>
<organism evidence="4 5">
    <name type="scientific">Sphaerotilus montanus</name>
    <dbReference type="NCBI Taxonomy" id="522889"/>
    <lineage>
        <taxon>Bacteria</taxon>
        <taxon>Pseudomonadati</taxon>
        <taxon>Pseudomonadota</taxon>
        <taxon>Betaproteobacteria</taxon>
        <taxon>Burkholderiales</taxon>
        <taxon>Sphaerotilaceae</taxon>
        <taxon>Sphaerotilus</taxon>
    </lineage>
</organism>
<keyword evidence="5" id="KW-1185">Reference proteome</keyword>
<feature type="domain" description="Right handed beta helix" evidence="3">
    <location>
        <begin position="169"/>
        <end position="306"/>
    </location>
</feature>
<feature type="transmembrane region" description="Helical" evidence="2">
    <location>
        <begin position="1029"/>
        <end position="1053"/>
    </location>
</feature>
<evidence type="ECO:0000313" key="5">
    <source>
        <dbReference type="Proteomes" id="UP000518288"/>
    </source>
</evidence>
<feature type="compositionally biased region" description="Low complexity" evidence="1">
    <location>
        <begin position="852"/>
        <end position="866"/>
    </location>
</feature>
<evidence type="ECO:0000256" key="1">
    <source>
        <dbReference type="SAM" id="MobiDB-lite"/>
    </source>
</evidence>
<evidence type="ECO:0000313" key="4">
    <source>
        <dbReference type="EMBL" id="NYG33182.1"/>
    </source>
</evidence>
<dbReference type="SMART" id="SM00710">
    <property type="entry name" value="PbH1"/>
    <property type="match status" value="14"/>
</dbReference>
<dbReference type="EMBL" id="JACCFH010000001">
    <property type="protein sequence ID" value="NYG33182.1"/>
    <property type="molecule type" value="Genomic_DNA"/>
</dbReference>
<sequence length="1801" mass="195998">MERLLGRSAPGDRIELGNGVYEGDTTLHVPSGVCLVGSGKTELIGHGAGPVLQTEGTADVEILALKLRVTVPTSTLIAVRHAARVLIKGCELDGNILADNGILVEHSTDIEIHANHVRACRPEADNWGAGIKFELSDGSIDSNNIEDGNIGVFARQCRPSTGSEPAIIANNNQCHNTLQSGLAFFSTCGIITNNKLSGSHTTSGISISRDTKSLEQPSEAKVIGNQCHDNKGSGIVFFSSRGRVENNDCWGSITRNGISIERDPTSLDCASEVDVIGNRCNENEQAGIIFLSSQGRAENNDCRGNRTLSGIIIQRDPESPEHPSEVDVISNRCHENKQAGIIFLSSKGRAENNDCWGNRTLSGINVERDTKSPDCASEVDVIGNRCKENEQAGIIFCSSKGRAENNDCWGNRTLSGIIIQRDKKSPEHPSKVDVIGNKSHGNKGAGIVFLSSKGLVKNNTCWENQTLSGINIERDNYSPKEPSEAQVIGNRCYNNKDSGIVFFSSQGRVEDNDCWRNKTLSGIIIQRDKKSPEQPSIVEVIGNRCHENTEAGITFLSSEGLAKNNACWKNKTTGISIEHDNNSPGYASEVDVIGNTCRKNQEAGISFFSSHGLIEKNECSGSHIFSGIMIQRDKRSPEQPSEVAVTDNICHKNEQSGIAFFSSRGRIENNNCRGSRTHSGILIQRDPKSPTHPSEVDVIGNKCHDNKQAGIIFFSSQGRVVKNDCWGNRTLSGISIERDQNLPDCASEVDVIGNRCHHNKQSGIALIANIGHSEGNIVWANGATGTPEPIASADTHSPQALHIANLAATGQPAAVAQTAALADFLLSGGCQGCFDQFWHHKPGSPTQPVLIAQPPASSASTSQTPPRSLRVYQVTRTIASVAIRGIAAQDSHWWRSPRPPAPGLAALTALMPLFGQKLQQARSRKVTKDGDIAIAPHWLAGVVSANDPALDHWLEDIAARRDDMASALPAGSSAADVRVRIFDLAGAQEQTSSNAAAIDFIEQHLLADRTRWWQRGAAVLESLLFMPAAYFLAALLVMAVMTLLVVAGLVYLIDPAFVSAPDLSGVHLRQLGQKILTNLQDTAWLKAHRAKLALGTTAYLLVFLLLLIRTLPASLRIGLLPLLTWLGKILSKTVPRLEKILASAIEPSSRWHRLVHSERCRRHWLRRQIYAPRRFESLRKRSAPAMIIVLRHVDIPSPALQQQMRLLFELCPPHQALLLVTQVPGLSMLASGYLDVWFGPAAPKADAALVIHDVDSAQIPLATDSPAEWADRQKAAPARLAALLGWPAAADAEQYANALIHGTFDVKQWLPALIIGSTPQMHMLTRRDNAEHRQYSQALNKALETFFQILGGTQTTLSGPDVEAMDRMAHEGRALLAVALKPRHGQPGQRQWIGRGGYRVELARLLRDWCGDTGPEAPSGADILLAALQTCGELYHVRAMQHLLTLATKTTPLTEVDLQRLQRLPLHMEAALFLLDERQRLMQALQHRWPTMAEATAPAWHRLQQAHIHLKSAWCELTASVHTTSAPSLSASQNTRLCLLLLRIQAIHRNHGSDPIADDGPEEKQLCALLDDPLKPLSGTAGPTGTKPALWPRFLHDLQTELVTIARQEPTAARRLLRAKLAQDWHGLSPTGRTAIEQLGTRFTHFWLQQMTRCTSAQQLFDLVRSLHRQPALVIAGLGLLVSDQFRQTGHDSIADARWARLTAALLDLRRACASTVEPFPIPNMSISLGCPASEAATALLLHPDMHQSLTKVLAQGQATPAIDTSSLECEIEGLALGDHGKLKTAMDAANAMDERMLLSA</sequence>
<keyword evidence="2" id="KW-0472">Membrane</keyword>
<dbReference type="Proteomes" id="UP000518288">
    <property type="component" value="Unassembled WGS sequence"/>
</dbReference>
<dbReference type="InterPro" id="IPR011050">
    <property type="entry name" value="Pectin_lyase_fold/virulence"/>
</dbReference>
<dbReference type="Pfam" id="PF13229">
    <property type="entry name" value="Beta_helix"/>
    <property type="match status" value="3"/>
</dbReference>
<feature type="region of interest" description="Disordered" evidence="1">
    <location>
        <begin position="845"/>
        <end position="866"/>
    </location>
</feature>
<feature type="domain" description="Right handed beta helix" evidence="3">
    <location>
        <begin position="641"/>
        <end position="785"/>
    </location>
</feature>
<proteinExistence type="predicted"/>
<keyword evidence="2" id="KW-0812">Transmembrane</keyword>
<dbReference type="InterPro" id="IPR039448">
    <property type="entry name" value="Beta_helix"/>
</dbReference>
<name>A0A7Y9R1D3_9BURK</name>
<protein>
    <submittedName>
        <fullName evidence="4">Nitrous oxidase accessory protein NosD</fullName>
    </submittedName>
</protein>
<dbReference type="SUPFAM" id="SSF51126">
    <property type="entry name" value="Pectin lyase-like"/>
    <property type="match status" value="3"/>
</dbReference>